<protein>
    <recommendedName>
        <fullName evidence="4">BZIP domain-containing protein</fullName>
    </recommendedName>
</protein>
<evidence type="ECO:0000313" key="3">
    <source>
        <dbReference type="Proteomes" id="UP000250266"/>
    </source>
</evidence>
<evidence type="ECO:0008006" key="4">
    <source>
        <dbReference type="Google" id="ProtNLM"/>
    </source>
</evidence>
<evidence type="ECO:0000313" key="2">
    <source>
        <dbReference type="EMBL" id="OCK77077.1"/>
    </source>
</evidence>
<accession>A0A8E2E465</accession>
<evidence type="ECO:0000256" key="1">
    <source>
        <dbReference type="SAM" id="MobiDB-lite"/>
    </source>
</evidence>
<name>A0A8E2E465_9PEZI</name>
<dbReference type="Proteomes" id="UP000250266">
    <property type="component" value="Unassembled WGS sequence"/>
</dbReference>
<feature type="compositionally biased region" description="Basic residues" evidence="1">
    <location>
        <begin position="190"/>
        <end position="210"/>
    </location>
</feature>
<dbReference type="AlphaFoldDB" id="A0A8E2E465"/>
<feature type="region of interest" description="Disordered" evidence="1">
    <location>
        <begin position="166"/>
        <end position="234"/>
    </location>
</feature>
<proteinExistence type="predicted"/>
<keyword evidence="3" id="KW-1185">Reference proteome</keyword>
<dbReference type="OrthoDB" id="3945479at2759"/>
<dbReference type="EMBL" id="KV745156">
    <property type="protein sequence ID" value="OCK77077.1"/>
    <property type="molecule type" value="Genomic_DNA"/>
</dbReference>
<feature type="compositionally biased region" description="Basic residues" evidence="1">
    <location>
        <begin position="172"/>
        <end position="183"/>
    </location>
</feature>
<organism evidence="2 3">
    <name type="scientific">Lepidopterella palustris CBS 459.81</name>
    <dbReference type="NCBI Taxonomy" id="1314670"/>
    <lineage>
        <taxon>Eukaryota</taxon>
        <taxon>Fungi</taxon>
        <taxon>Dikarya</taxon>
        <taxon>Ascomycota</taxon>
        <taxon>Pezizomycotina</taxon>
        <taxon>Dothideomycetes</taxon>
        <taxon>Pleosporomycetidae</taxon>
        <taxon>Mytilinidiales</taxon>
        <taxon>Argynnaceae</taxon>
        <taxon>Lepidopterella</taxon>
    </lineage>
</organism>
<gene>
    <name evidence="2" type="ORF">K432DRAFT_395902</name>
</gene>
<reference evidence="2 3" key="1">
    <citation type="journal article" date="2016" name="Nat. Commun.">
        <title>Ectomycorrhizal ecology is imprinted in the genome of the dominant symbiotic fungus Cenococcum geophilum.</title>
        <authorList>
            <consortium name="DOE Joint Genome Institute"/>
            <person name="Peter M."/>
            <person name="Kohler A."/>
            <person name="Ohm R.A."/>
            <person name="Kuo A."/>
            <person name="Krutzmann J."/>
            <person name="Morin E."/>
            <person name="Arend M."/>
            <person name="Barry K.W."/>
            <person name="Binder M."/>
            <person name="Choi C."/>
            <person name="Clum A."/>
            <person name="Copeland A."/>
            <person name="Grisel N."/>
            <person name="Haridas S."/>
            <person name="Kipfer T."/>
            <person name="LaButti K."/>
            <person name="Lindquist E."/>
            <person name="Lipzen A."/>
            <person name="Maire R."/>
            <person name="Meier B."/>
            <person name="Mihaltcheva S."/>
            <person name="Molinier V."/>
            <person name="Murat C."/>
            <person name="Poggeler S."/>
            <person name="Quandt C.A."/>
            <person name="Sperisen C."/>
            <person name="Tritt A."/>
            <person name="Tisserant E."/>
            <person name="Crous P.W."/>
            <person name="Henrissat B."/>
            <person name="Nehls U."/>
            <person name="Egli S."/>
            <person name="Spatafora J.W."/>
            <person name="Grigoriev I.V."/>
            <person name="Martin F.M."/>
        </authorList>
    </citation>
    <scope>NUCLEOTIDE SEQUENCE [LARGE SCALE GENOMIC DNA]</scope>
    <source>
        <strain evidence="2 3">CBS 459.81</strain>
    </source>
</reference>
<sequence length="364" mass="42807">MANWEDKDGYRWTVRLLARTQAANLDCENSLGDSRRQLAHIGPLQAYDVRCMAAEMKGLTFEEEDEEEAKVEAWRKKRDRKRLKEEEAARIAHRKALLRWRIPWKGLGSWDYKARELETGGRLRLSIQGLLLPRPPLCPSPPNLILPRRLPPARRINSSIIQWPPRVEQRPSRAHHIASHQRHAGANVPRPRKRMNGARRPMRTHQHSRQRSGSPGFRRGGVRKKNARFDIPPERSLQNIDQLISESINDDEIRELKKEKLLLRNRQAALNSRHGKKKRTEELEKKKLYTERNYVLEDEAKKLQIQLNNFTMERRSLCARTTDCRNRSRRSLGKKSRLVEDHMLETAVLSLMFLRQPTERRLEL</sequence>